<dbReference type="EMBL" id="BK015225">
    <property type="protein sequence ID" value="DAD96854.1"/>
    <property type="molecule type" value="Genomic_DNA"/>
</dbReference>
<proteinExistence type="predicted"/>
<evidence type="ECO:0000313" key="1">
    <source>
        <dbReference type="EMBL" id="DAD96854.1"/>
    </source>
</evidence>
<reference evidence="1" key="1">
    <citation type="journal article" date="2021" name="Proc. Natl. Acad. Sci. U.S.A.">
        <title>A Catalog of Tens of Thousands of Viruses from Human Metagenomes Reveals Hidden Associations with Chronic Diseases.</title>
        <authorList>
            <person name="Tisza M.J."/>
            <person name="Buck C.B."/>
        </authorList>
    </citation>
    <scope>NUCLEOTIDE SEQUENCE</scope>
    <source>
        <strain evidence="1">Ct5op20</strain>
    </source>
</reference>
<protein>
    <submittedName>
        <fullName evidence="1">Uncharacterized protein</fullName>
    </submittedName>
</protein>
<accession>A0A8S5NQ37</accession>
<name>A0A8S5NQ37_9CAUD</name>
<sequence>MEAFNETYNETFKVTLSSNEKVVCLEEIISRLKKILYVYDKSQEPNSNYNYKVFCGGVALYVSSSNTLFDGELVNIVININSILTNRLDKGQIKKLVFESINFANYLLKKYQD</sequence>
<organism evidence="1">
    <name type="scientific">Siphoviridae sp. ct5op20</name>
    <dbReference type="NCBI Taxonomy" id="2826295"/>
    <lineage>
        <taxon>Viruses</taxon>
        <taxon>Duplodnaviria</taxon>
        <taxon>Heunggongvirae</taxon>
        <taxon>Uroviricota</taxon>
        <taxon>Caudoviricetes</taxon>
    </lineage>
</organism>